<sequence length="73" mass="8209">MGSVVMLWLQKNDLWFWNSGFDWSNVFGLTFATGVSYCVAVIVAERQRRKQAVKGEGNEESDLVEPVENGKPS</sequence>
<feature type="region of interest" description="Disordered" evidence="1">
    <location>
        <begin position="50"/>
        <end position="73"/>
    </location>
</feature>
<dbReference type="Proteomes" id="UP001500320">
    <property type="component" value="Unassembled WGS sequence"/>
</dbReference>
<protein>
    <submittedName>
        <fullName evidence="3">Uncharacterized protein</fullName>
    </submittedName>
</protein>
<accession>A0ABP6NBM6</accession>
<dbReference type="EMBL" id="BAAAUT010000028">
    <property type="protein sequence ID" value="GAA3142321.1"/>
    <property type="molecule type" value="Genomic_DNA"/>
</dbReference>
<name>A0ABP6NBM6_9ACTN</name>
<keyword evidence="2" id="KW-0812">Transmembrane</keyword>
<keyword evidence="2" id="KW-1133">Transmembrane helix</keyword>
<dbReference type="RefSeq" id="WP_344861011.1">
    <property type="nucleotide sequence ID" value="NZ_BAAAUT010000028.1"/>
</dbReference>
<keyword evidence="2" id="KW-0472">Membrane</keyword>
<evidence type="ECO:0000313" key="4">
    <source>
        <dbReference type="Proteomes" id="UP001500320"/>
    </source>
</evidence>
<proteinExistence type="predicted"/>
<gene>
    <name evidence="3" type="ORF">GCM10010466_36580</name>
</gene>
<organism evidence="3 4">
    <name type="scientific">Planomonospora alba</name>
    <dbReference type="NCBI Taxonomy" id="161354"/>
    <lineage>
        <taxon>Bacteria</taxon>
        <taxon>Bacillati</taxon>
        <taxon>Actinomycetota</taxon>
        <taxon>Actinomycetes</taxon>
        <taxon>Streptosporangiales</taxon>
        <taxon>Streptosporangiaceae</taxon>
        <taxon>Planomonospora</taxon>
    </lineage>
</organism>
<reference evidence="4" key="1">
    <citation type="journal article" date="2019" name="Int. J. Syst. Evol. Microbiol.">
        <title>The Global Catalogue of Microorganisms (GCM) 10K type strain sequencing project: providing services to taxonomists for standard genome sequencing and annotation.</title>
        <authorList>
            <consortium name="The Broad Institute Genomics Platform"/>
            <consortium name="The Broad Institute Genome Sequencing Center for Infectious Disease"/>
            <person name="Wu L."/>
            <person name="Ma J."/>
        </authorList>
    </citation>
    <scope>NUCLEOTIDE SEQUENCE [LARGE SCALE GENOMIC DNA]</scope>
    <source>
        <strain evidence="4">JCM 9373</strain>
    </source>
</reference>
<evidence type="ECO:0000313" key="3">
    <source>
        <dbReference type="EMBL" id="GAA3142321.1"/>
    </source>
</evidence>
<keyword evidence="4" id="KW-1185">Reference proteome</keyword>
<evidence type="ECO:0000256" key="1">
    <source>
        <dbReference type="SAM" id="MobiDB-lite"/>
    </source>
</evidence>
<evidence type="ECO:0000256" key="2">
    <source>
        <dbReference type="SAM" id="Phobius"/>
    </source>
</evidence>
<comment type="caution">
    <text evidence="3">The sequence shown here is derived from an EMBL/GenBank/DDBJ whole genome shotgun (WGS) entry which is preliminary data.</text>
</comment>
<feature type="transmembrane region" description="Helical" evidence="2">
    <location>
        <begin position="23"/>
        <end position="44"/>
    </location>
</feature>